<dbReference type="SMART" id="SM00100">
    <property type="entry name" value="cNMP"/>
    <property type="match status" value="1"/>
</dbReference>
<dbReference type="PANTHER" id="PTHR24567">
    <property type="entry name" value="CRP FAMILY TRANSCRIPTIONAL REGULATORY PROTEIN"/>
    <property type="match status" value="1"/>
</dbReference>
<dbReference type="Gene3D" id="1.10.10.10">
    <property type="entry name" value="Winged helix-like DNA-binding domain superfamily/Winged helix DNA-binding domain"/>
    <property type="match status" value="1"/>
</dbReference>
<keyword evidence="1" id="KW-0805">Transcription regulation</keyword>
<dbReference type="InterPro" id="IPR036388">
    <property type="entry name" value="WH-like_DNA-bd_sf"/>
</dbReference>
<dbReference type="EMBL" id="CP042829">
    <property type="protein sequence ID" value="QFG02068.1"/>
    <property type="molecule type" value="Genomic_DNA"/>
</dbReference>
<dbReference type="InterPro" id="IPR018488">
    <property type="entry name" value="cNMP-bd_CS"/>
</dbReference>
<evidence type="ECO:0000313" key="7">
    <source>
        <dbReference type="Proteomes" id="UP000326331"/>
    </source>
</evidence>
<dbReference type="Pfam" id="PF00027">
    <property type="entry name" value="cNMP_binding"/>
    <property type="match status" value="1"/>
</dbReference>
<dbReference type="PROSITE" id="PS50042">
    <property type="entry name" value="CNMP_BINDING_3"/>
    <property type="match status" value="1"/>
</dbReference>
<proteinExistence type="predicted"/>
<gene>
    <name evidence="6" type="ORF">Tbon_01705</name>
</gene>
<reference evidence="6 7" key="1">
    <citation type="submission" date="2019-08" db="EMBL/GenBank/DDBJ databases">
        <authorList>
            <person name="Toschakov S.V."/>
        </authorList>
    </citation>
    <scope>NUCLEOTIDE SEQUENCE [LARGE SCALE GENOMIC DNA]</scope>
    <source>
        <strain evidence="6 7">3753O</strain>
    </source>
</reference>
<evidence type="ECO:0000313" key="6">
    <source>
        <dbReference type="EMBL" id="QFG02068.1"/>
    </source>
</evidence>
<dbReference type="InterPro" id="IPR000595">
    <property type="entry name" value="cNMP-bd_dom"/>
</dbReference>
<dbReference type="Gene3D" id="2.60.120.10">
    <property type="entry name" value="Jelly Rolls"/>
    <property type="match status" value="1"/>
</dbReference>
<reference evidence="6 7" key="2">
    <citation type="submission" date="2019-10" db="EMBL/GenBank/DDBJ databases">
        <title>Thermopilla bonchosmolovskayae gen. nov., sp. nov., a moderately thermophilic Chloroflexi bacterium from a Chukotka hot spring (Arctic, Russia), representing a novel classis Thermopillaia, which include previously uncultivated lineage OLB14.</title>
        <authorList>
            <person name="Kochetkova T.V."/>
            <person name="Zayulina K.S."/>
            <person name="Zhigarkov V.S."/>
            <person name="Minaev N.V."/>
            <person name="Novikov A."/>
            <person name="Toshchakov S.V."/>
            <person name="Elcheninov A.G."/>
            <person name="Kublanov I.V."/>
        </authorList>
    </citation>
    <scope>NUCLEOTIDE SEQUENCE [LARGE SCALE GENOMIC DNA]</scope>
    <source>
        <strain evidence="6 7">3753O</strain>
    </source>
</reference>
<dbReference type="InterPro" id="IPR050397">
    <property type="entry name" value="Env_Response_Regulators"/>
</dbReference>
<dbReference type="SUPFAM" id="SSF46785">
    <property type="entry name" value="Winged helix' DNA-binding domain"/>
    <property type="match status" value="1"/>
</dbReference>
<dbReference type="SMART" id="SM00419">
    <property type="entry name" value="HTH_CRP"/>
    <property type="match status" value="1"/>
</dbReference>
<accession>A0ABX6BYT7</accession>
<dbReference type="PANTHER" id="PTHR24567:SF74">
    <property type="entry name" value="HTH-TYPE TRANSCRIPTIONAL REGULATOR ARCR"/>
    <property type="match status" value="1"/>
</dbReference>
<protein>
    <submittedName>
        <fullName evidence="6">Crp/Fnr family transcriptional regulator</fullName>
    </submittedName>
</protein>
<name>A0ABX6BYT7_9CHLR</name>
<keyword evidence="3" id="KW-0804">Transcription</keyword>
<dbReference type="PROSITE" id="PS51063">
    <property type="entry name" value="HTH_CRP_2"/>
    <property type="match status" value="1"/>
</dbReference>
<keyword evidence="2" id="KW-0238">DNA-binding</keyword>
<feature type="domain" description="HTH crp-type" evidence="5">
    <location>
        <begin position="169"/>
        <end position="242"/>
    </location>
</feature>
<dbReference type="Proteomes" id="UP000326331">
    <property type="component" value="Chromosome"/>
</dbReference>
<keyword evidence="7" id="KW-1185">Reference proteome</keyword>
<dbReference type="CDD" id="cd00038">
    <property type="entry name" value="CAP_ED"/>
    <property type="match status" value="1"/>
</dbReference>
<sequence length="248" mass="28023">MDHIEHSRTMLRRRVTTAQNGRMQPTAEDVRAIPHFTPLTTREAELVAPLLRSVRLDERQRLIAEGEPCEGFYFVRRGRLRLFRTAPDGREQTLRIVAAGETFGEVPVFDGGPNAASAEAIEPADVVLVPLAVAQVLVERYPEVARRLLRHLAARLRAFNELVEQLSLQTVQQRLARYLYFAAKETGVETAGGIAVERRLSGQDLASLVGSVREVVARTLKGLEDEGVIVIERQRYLIRSLEELRRYF</sequence>
<dbReference type="InterPro" id="IPR018490">
    <property type="entry name" value="cNMP-bd_dom_sf"/>
</dbReference>
<evidence type="ECO:0000256" key="1">
    <source>
        <dbReference type="ARBA" id="ARBA00023015"/>
    </source>
</evidence>
<feature type="domain" description="Cyclic nucleotide-binding" evidence="4">
    <location>
        <begin position="35"/>
        <end position="155"/>
    </location>
</feature>
<dbReference type="SUPFAM" id="SSF51206">
    <property type="entry name" value="cAMP-binding domain-like"/>
    <property type="match status" value="1"/>
</dbReference>
<dbReference type="Pfam" id="PF13545">
    <property type="entry name" value="HTH_Crp_2"/>
    <property type="match status" value="1"/>
</dbReference>
<evidence type="ECO:0000259" key="5">
    <source>
        <dbReference type="PROSITE" id="PS51063"/>
    </source>
</evidence>
<dbReference type="PROSITE" id="PS00888">
    <property type="entry name" value="CNMP_BINDING_1"/>
    <property type="match status" value="1"/>
</dbReference>
<dbReference type="InterPro" id="IPR014710">
    <property type="entry name" value="RmlC-like_jellyroll"/>
</dbReference>
<dbReference type="InterPro" id="IPR036390">
    <property type="entry name" value="WH_DNA-bd_sf"/>
</dbReference>
<evidence type="ECO:0000256" key="3">
    <source>
        <dbReference type="ARBA" id="ARBA00023163"/>
    </source>
</evidence>
<organism evidence="6 7">
    <name type="scientific">Tepidiforma bonchosmolovskayae</name>
    <dbReference type="NCBI Taxonomy" id="2601677"/>
    <lineage>
        <taxon>Bacteria</taxon>
        <taxon>Bacillati</taxon>
        <taxon>Chloroflexota</taxon>
        <taxon>Tepidiformia</taxon>
        <taxon>Tepidiformales</taxon>
        <taxon>Tepidiformaceae</taxon>
        <taxon>Tepidiforma</taxon>
    </lineage>
</organism>
<evidence type="ECO:0000259" key="4">
    <source>
        <dbReference type="PROSITE" id="PS50042"/>
    </source>
</evidence>
<dbReference type="InterPro" id="IPR012318">
    <property type="entry name" value="HTH_CRP"/>
</dbReference>
<evidence type="ECO:0000256" key="2">
    <source>
        <dbReference type="ARBA" id="ARBA00023125"/>
    </source>
</evidence>